<proteinExistence type="predicted"/>
<name>A0A382RKX7_9ZZZZ</name>
<feature type="transmembrane region" description="Helical" evidence="1">
    <location>
        <begin position="33"/>
        <end position="54"/>
    </location>
</feature>
<feature type="non-terminal residue" evidence="2">
    <location>
        <position position="237"/>
    </location>
</feature>
<protein>
    <submittedName>
        <fullName evidence="2">Uncharacterized protein</fullName>
    </submittedName>
</protein>
<keyword evidence="1" id="KW-1133">Transmembrane helix</keyword>
<feature type="transmembrane region" description="Helical" evidence="1">
    <location>
        <begin position="108"/>
        <end position="126"/>
    </location>
</feature>
<feature type="transmembrane region" description="Helical" evidence="1">
    <location>
        <begin position="7"/>
        <end position="27"/>
    </location>
</feature>
<accession>A0A382RKX7</accession>
<feature type="non-terminal residue" evidence="2">
    <location>
        <position position="1"/>
    </location>
</feature>
<reference evidence="2" key="1">
    <citation type="submission" date="2018-05" db="EMBL/GenBank/DDBJ databases">
        <authorList>
            <person name="Lanie J.A."/>
            <person name="Ng W.-L."/>
            <person name="Kazmierczak K.M."/>
            <person name="Andrzejewski T.M."/>
            <person name="Davidsen T.M."/>
            <person name="Wayne K.J."/>
            <person name="Tettelin H."/>
            <person name="Glass J.I."/>
            <person name="Rusch D."/>
            <person name="Podicherti R."/>
            <person name="Tsui H.-C.T."/>
            <person name="Winkler M.E."/>
        </authorList>
    </citation>
    <scope>NUCLEOTIDE SEQUENCE</scope>
</reference>
<dbReference type="AlphaFoldDB" id="A0A382RKX7"/>
<keyword evidence="1" id="KW-0472">Membrane</keyword>
<organism evidence="2">
    <name type="scientific">marine metagenome</name>
    <dbReference type="NCBI Taxonomy" id="408172"/>
    <lineage>
        <taxon>unclassified sequences</taxon>
        <taxon>metagenomes</taxon>
        <taxon>ecological metagenomes</taxon>
    </lineage>
</organism>
<evidence type="ECO:0000313" key="2">
    <source>
        <dbReference type="EMBL" id="SVC97922.1"/>
    </source>
</evidence>
<evidence type="ECO:0000256" key="1">
    <source>
        <dbReference type="SAM" id="Phobius"/>
    </source>
</evidence>
<keyword evidence="1" id="KW-0812">Transmembrane</keyword>
<gene>
    <name evidence="2" type="ORF">METZ01_LOCUS350776</name>
</gene>
<dbReference type="EMBL" id="UINC01122234">
    <property type="protein sequence ID" value="SVC97922.1"/>
    <property type="molecule type" value="Genomic_DNA"/>
</dbReference>
<sequence>VRLGPTLRDWFVIVSGALFTVACIFMIAKTNELRGYAFTAFFGGGTAFYGWAVWGKIQAQRAQSFDDVRAIGSVRLQANPRFHIVMALWLCVTGPLLALAAIERSNPVMTWGGWIVGGFGVFLLIWHASGRSAQPFLQFEPEGLRIGQRKYSFLLAWDNIATVTTGMRLEHPALFFTVHNRAQLLATSVIHIPRKDGTSPIVELLEANRLYYERDIVIIPFQYGTNITLLAKSIQTY</sequence>
<feature type="transmembrane region" description="Helical" evidence="1">
    <location>
        <begin position="82"/>
        <end position="102"/>
    </location>
</feature>